<protein>
    <recommendedName>
        <fullName evidence="1">YxiG-like domain-containing protein</fullName>
    </recommendedName>
</protein>
<comment type="caution">
    <text evidence="2">The sequence shown here is derived from an EMBL/GenBank/DDBJ whole genome shotgun (WGS) entry which is preliminary data.</text>
</comment>
<dbReference type="InterPro" id="IPR058188">
    <property type="entry name" value="YxiG-like"/>
</dbReference>
<organism evidence="2 3">
    <name type="scientific">Acidicapsa dinghuensis</name>
    <dbReference type="NCBI Taxonomy" id="2218256"/>
    <lineage>
        <taxon>Bacteria</taxon>
        <taxon>Pseudomonadati</taxon>
        <taxon>Acidobacteriota</taxon>
        <taxon>Terriglobia</taxon>
        <taxon>Terriglobales</taxon>
        <taxon>Acidobacteriaceae</taxon>
        <taxon>Acidicapsa</taxon>
    </lineage>
</organism>
<sequence>MSSDNGTENPLGKLLDGTLSEYDFGVLEHGFFPHGRDYRFVIQDSLCSYPETYELTFTHVVDLKYETRVGEKVWQISWTDEFTDYAQWKSAGEPDGYVFGTDWSLAYPGINADAEAQDWSKRLERPMFSASIETDRFYISLVFSEVRYRKLSDETGVVRKVIIPLQPH</sequence>
<dbReference type="RefSeq" id="WP_263342127.1">
    <property type="nucleotide sequence ID" value="NZ_JAGSYH010000009.1"/>
</dbReference>
<gene>
    <name evidence="2" type="ORF">ACFPT7_18945</name>
</gene>
<dbReference type="Pfam" id="PF24712">
    <property type="entry name" value="YxiG_2"/>
    <property type="match status" value="1"/>
</dbReference>
<evidence type="ECO:0000313" key="2">
    <source>
        <dbReference type="EMBL" id="MFC5864391.1"/>
    </source>
</evidence>
<reference evidence="3" key="1">
    <citation type="journal article" date="2019" name="Int. J. Syst. Evol. Microbiol.">
        <title>The Global Catalogue of Microorganisms (GCM) 10K type strain sequencing project: providing services to taxonomists for standard genome sequencing and annotation.</title>
        <authorList>
            <consortium name="The Broad Institute Genomics Platform"/>
            <consortium name="The Broad Institute Genome Sequencing Center for Infectious Disease"/>
            <person name="Wu L."/>
            <person name="Ma J."/>
        </authorList>
    </citation>
    <scope>NUCLEOTIDE SEQUENCE [LARGE SCALE GENOMIC DNA]</scope>
    <source>
        <strain evidence="3">JCM 4087</strain>
    </source>
</reference>
<feature type="domain" description="YxiG-like" evidence="1">
    <location>
        <begin position="22"/>
        <end position="149"/>
    </location>
</feature>
<proteinExistence type="predicted"/>
<dbReference type="EMBL" id="JBHSPH010000009">
    <property type="protein sequence ID" value="MFC5864391.1"/>
    <property type="molecule type" value="Genomic_DNA"/>
</dbReference>
<evidence type="ECO:0000259" key="1">
    <source>
        <dbReference type="Pfam" id="PF24712"/>
    </source>
</evidence>
<accession>A0ABW1EKK3</accession>
<name>A0ABW1EKK3_9BACT</name>
<keyword evidence="3" id="KW-1185">Reference proteome</keyword>
<dbReference type="Proteomes" id="UP001596091">
    <property type="component" value="Unassembled WGS sequence"/>
</dbReference>
<evidence type="ECO:0000313" key="3">
    <source>
        <dbReference type="Proteomes" id="UP001596091"/>
    </source>
</evidence>